<evidence type="ECO:0000313" key="2">
    <source>
        <dbReference type="EMBL" id="CEM09782.1"/>
    </source>
</evidence>
<dbReference type="EMBL" id="CDMZ01000230">
    <property type="protein sequence ID" value="CEM09782.1"/>
    <property type="molecule type" value="Genomic_DNA"/>
</dbReference>
<dbReference type="AlphaFoldDB" id="A0A0G4FA31"/>
<feature type="compositionally biased region" description="Low complexity" evidence="1">
    <location>
        <begin position="21"/>
        <end position="33"/>
    </location>
</feature>
<gene>
    <name evidence="2" type="ORF">Cvel_15968</name>
</gene>
<name>A0A0G4FA31_9ALVE</name>
<feature type="compositionally biased region" description="Low complexity" evidence="1">
    <location>
        <begin position="613"/>
        <end position="626"/>
    </location>
</feature>
<feature type="compositionally biased region" description="Acidic residues" evidence="1">
    <location>
        <begin position="627"/>
        <end position="637"/>
    </location>
</feature>
<feature type="compositionally biased region" description="Basic and acidic residues" evidence="1">
    <location>
        <begin position="522"/>
        <end position="558"/>
    </location>
</feature>
<accession>A0A0G4FA31</accession>
<dbReference type="VEuPathDB" id="CryptoDB:Cvel_15968"/>
<proteinExistence type="predicted"/>
<evidence type="ECO:0000256" key="1">
    <source>
        <dbReference type="SAM" id="MobiDB-lite"/>
    </source>
</evidence>
<feature type="compositionally biased region" description="Polar residues" evidence="1">
    <location>
        <begin position="657"/>
        <end position="673"/>
    </location>
</feature>
<protein>
    <submittedName>
        <fullName evidence="2">Uncharacterized protein</fullName>
    </submittedName>
</protein>
<sequence length="1048" mass="114229">MSSPIVKKEPRRKTSQVDLNGGSSSSAPSGPPKSGEFLMKCVQAVSTIVKQNVKYKGFILAEKNQSLKGFDQGVEEVCKKLWQSLCYELKREFVIFGDGDGWWVGAVDAFCVHLKSLVGENLKTELSTLNGSSGANLIEKKMKEAIRSLKGGRWAGEVIEGVKQRVTDFLSGELLEKGRMCKIDVEGASEKISLKPLLCEHLRNAILMWMDDNFRQELNLGQSRNLPEQLENAAEQAVDSVFSWEICWKEEADLWGEFTNTTIVSQTFIQWINHVHKKMQKRETTGGETTQQSIVRCLREELPEFLRLWEGMCRNKLKSLLSASLTETFANSLTQAKKQNEGSLPLMIDTDVAGIRTTNLIPPFFLRLLRDLALDMCCQLDRLPDDPIVKDKKAGALDKQKTAKVKEDLRDIRNTLDLHQKPVREKAKIRAWRETGDWDAVTAAVREEKESESAKEAAASSSAPKGRGEKRKSTGDSCASNARSVASKSNGGSANLKRRGSAGLSAASLTRRPSPPPRGSTKQREGEGGLRKMGSRDSLKRQQEGKKGETEKRAEGRKGSNPAAVLKDQQKRKGDRRKQTKESRAQPPQSSNSLRRPPHTDKPSSIHPRQPRSSPSAESIQISSSESDSDSDGDSDNDSEKDCAVAAALAFARKKQPSPQEPTATSVAVSTLTDAPAPPSQPSSASAPKSQSPLPVAPIEAAPPQPVTGPQNGPRPSVSDPHELPADPHQTLHHFKLPDRSPIPPPPQEQSMPVKVKEEEEENSFSQSRTDGRHEAGSATVSVSEQVPQPALPGGGDEVLPAPPHSQFDPGLAFSSRQSLSALPPAAQTHQRGGAPAGYTHGSQSLLPLSRGQEEEAEMQEQGYRGRGKGVLVGFNGPPLWGDRGGRGLRVLIVVWREIGDVRGSTEGILERGWAGERGKGIDPVPVPTRSDFRCRGDLTTGGVLFESKRRRIMIVMNRVERRKPWTIITKVATAEVPRPAGILGEGLFVDVIELTGGVLFSVLLSGGTFELRGGNTLSEIPHTLYGGPPSGSRYVRQCRWSDGAATG</sequence>
<reference evidence="2" key="1">
    <citation type="submission" date="2014-11" db="EMBL/GenBank/DDBJ databases">
        <authorList>
            <person name="Otto D Thomas"/>
            <person name="Naeem Raeece"/>
        </authorList>
    </citation>
    <scope>NUCLEOTIDE SEQUENCE</scope>
</reference>
<feature type="compositionally biased region" description="Basic and acidic residues" evidence="1">
    <location>
        <begin position="445"/>
        <end position="455"/>
    </location>
</feature>
<feature type="compositionally biased region" description="Polar residues" evidence="1">
    <location>
        <begin position="475"/>
        <end position="493"/>
    </location>
</feature>
<feature type="region of interest" description="Disordered" evidence="1">
    <location>
        <begin position="1"/>
        <end position="33"/>
    </location>
</feature>
<organism evidence="2">
    <name type="scientific">Chromera velia CCMP2878</name>
    <dbReference type="NCBI Taxonomy" id="1169474"/>
    <lineage>
        <taxon>Eukaryota</taxon>
        <taxon>Sar</taxon>
        <taxon>Alveolata</taxon>
        <taxon>Colpodellida</taxon>
        <taxon>Chromeraceae</taxon>
        <taxon>Chromera</taxon>
    </lineage>
</organism>
<feature type="compositionally biased region" description="Low complexity" evidence="1">
    <location>
        <begin position="682"/>
        <end position="693"/>
    </location>
</feature>
<feature type="region of interest" description="Disordered" evidence="1">
    <location>
        <begin position="444"/>
        <end position="845"/>
    </location>
</feature>